<evidence type="ECO:0000259" key="3">
    <source>
        <dbReference type="PROSITE" id="PS50102"/>
    </source>
</evidence>
<dbReference type="GO" id="GO:0003723">
    <property type="term" value="F:RNA binding"/>
    <property type="evidence" value="ECO:0007669"/>
    <property type="project" value="UniProtKB-UniRule"/>
</dbReference>
<keyword evidence="1 2" id="KW-0694">RNA-binding</keyword>
<organism evidence="4 5">
    <name type="scientific">Setaria digitata</name>
    <dbReference type="NCBI Taxonomy" id="48799"/>
    <lineage>
        <taxon>Eukaryota</taxon>
        <taxon>Metazoa</taxon>
        <taxon>Ecdysozoa</taxon>
        <taxon>Nematoda</taxon>
        <taxon>Chromadorea</taxon>
        <taxon>Rhabditida</taxon>
        <taxon>Spirurina</taxon>
        <taxon>Spiruromorpha</taxon>
        <taxon>Filarioidea</taxon>
        <taxon>Setariidae</taxon>
        <taxon>Setaria</taxon>
    </lineage>
</organism>
<dbReference type="SMART" id="SM00360">
    <property type="entry name" value="RRM"/>
    <property type="match status" value="1"/>
</dbReference>
<keyword evidence="4" id="KW-1185">Reference proteome</keyword>
<reference evidence="5" key="1">
    <citation type="submission" date="2022-11" db="UniProtKB">
        <authorList>
            <consortium name="WormBaseParasite"/>
        </authorList>
    </citation>
    <scope>IDENTIFICATION</scope>
</reference>
<name>A0A915PK20_9BILA</name>
<dbReference type="AlphaFoldDB" id="A0A915PK20"/>
<evidence type="ECO:0000313" key="5">
    <source>
        <dbReference type="WBParaSite" id="sdigi.contig123.g4789.t1"/>
    </source>
</evidence>
<dbReference type="InterPro" id="IPR000504">
    <property type="entry name" value="RRM_dom"/>
</dbReference>
<evidence type="ECO:0000313" key="4">
    <source>
        <dbReference type="Proteomes" id="UP000887581"/>
    </source>
</evidence>
<accession>A0A915PK20</accession>
<evidence type="ECO:0000256" key="1">
    <source>
        <dbReference type="ARBA" id="ARBA00022884"/>
    </source>
</evidence>
<dbReference type="PANTHER" id="PTHR10352">
    <property type="entry name" value="EUKARYOTIC TRANSLATION INITIATION FACTOR 3 SUBUNIT G"/>
    <property type="match status" value="1"/>
</dbReference>
<dbReference type="PROSITE" id="PS50102">
    <property type="entry name" value="RRM"/>
    <property type="match status" value="1"/>
</dbReference>
<dbReference type="Pfam" id="PF00076">
    <property type="entry name" value="RRM_1"/>
    <property type="match status" value="1"/>
</dbReference>
<dbReference type="Gene3D" id="3.30.70.330">
    <property type="match status" value="2"/>
</dbReference>
<proteinExistence type="predicted"/>
<feature type="domain" description="RRM" evidence="3">
    <location>
        <begin position="272"/>
        <end position="344"/>
    </location>
</feature>
<dbReference type="InterPro" id="IPR012677">
    <property type="entry name" value="Nucleotide-bd_a/b_plait_sf"/>
</dbReference>
<dbReference type="WBParaSite" id="sdigi.contig123.g4789.t1">
    <property type="protein sequence ID" value="sdigi.contig123.g4789.t1"/>
    <property type="gene ID" value="sdigi.contig123.g4789"/>
</dbReference>
<dbReference type="SUPFAM" id="SSF54928">
    <property type="entry name" value="RNA-binding domain, RBD"/>
    <property type="match status" value="2"/>
</dbReference>
<sequence length="396" mass="43318">MFESYLTTEIMATTALPQISNSALTAQQLNLLGAASTAVSTHLTGNTSSPICSTSVVMFNSGCQPLLQYMHLTNQYTQPVPMLSTATNVFEGVPIFLLPQSSSSSSTSASHYNSYQRTISEAKANLCPRSLSPKVDTSSMFKIGRLFEHFHVFVGDLATKVDNCTLKAAFESFGEISSPIVNAVLFHYMHASSSLLSLLVMDGISSSCWMPRTSHPTALNAEKAIEEMNGKMIGRRQIRTNWAVRRLDGGEENAVKAPTYDDIFNATHASNTSVYVGGIPPATTEEELMQLFSAIATVTEVRLFKQQGYAFIRYLNKESATRAIMLMNGKEINGQKIRCSWGRTTVDNNSIISNQAVGGMNLLANNIIGFNPLINPVPWSQNQCLPQFCGHPLLYN</sequence>
<dbReference type="InterPro" id="IPR035979">
    <property type="entry name" value="RBD_domain_sf"/>
</dbReference>
<dbReference type="Proteomes" id="UP000887581">
    <property type="component" value="Unplaced"/>
</dbReference>
<evidence type="ECO:0000256" key="2">
    <source>
        <dbReference type="PROSITE-ProRule" id="PRU00176"/>
    </source>
</evidence>
<protein>
    <submittedName>
        <fullName evidence="5">RRM domain-containing protein</fullName>
    </submittedName>
</protein>